<protein>
    <submittedName>
        <fullName evidence="2">ROK family transcriptional regulator</fullName>
    </submittedName>
</protein>
<dbReference type="Gene3D" id="3.30.420.40">
    <property type="match status" value="2"/>
</dbReference>
<dbReference type="Proteomes" id="UP001500466">
    <property type="component" value="Unassembled WGS sequence"/>
</dbReference>
<proteinExistence type="inferred from homology"/>
<dbReference type="PROSITE" id="PS01125">
    <property type="entry name" value="ROK"/>
    <property type="match status" value="1"/>
</dbReference>
<dbReference type="InterPro" id="IPR036390">
    <property type="entry name" value="WH_DNA-bd_sf"/>
</dbReference>
<gene>
    <name evidence="2" type="ORF">GCM10023205_28100</name>
</gene>
<accession>A0ABP9H731</accession>
<evidence type="ECO:0000313" key="3">
    <source>
        <dbReference type="Proteomes" id="UP001500466"/>
    </source>
</evidence>
<dbReference type="PANTHER" id="PTHR18964:SF173">
    <property type="entry name" value="GLUCOKINASE"/>
    <property type="match status" value="1"/>
</dbReference>
<dbReference type="InterPro" id="IPR036388">
    <property type="entry name" value="WH-like_DNA-bd_sf"/>
</dbReference>
<dbReference type="InterPro" id="IPR043129">
    <property type="entry name" value="ATPase_NBD"/>
</dbReference>
<dbReference type="EMBL" id="BAABHS010000008">
    <property type="protein sequence ID" value="GAA4962670.1"/>
    <property type="molecule type" value="Genomic_DNA"/>
</dbReference>
<dbReference type="PANTHER" id="PTHR18964">
    <property type="entry name" value="ROK (REPRESSOR, ORF, KINASE) FAMILY"/>
    <property type="match status" value="1"/>
</dbReference>
<keyword evidence="3" id="KW-1185">Reference proteome</keyword>
<reference evidence="3" key="1">
    <citation type="journal article" date="2019" name="Int. J. Syst. Evol. Microbiol.">
        <title>The Global Catalogue of Microorganisms (GCM) 10K type strain sequencing project: providing services to taxonomists for standard genome sequencing and annotation.</title>
        <authorList>
            <consortium name="The Broad Institute Genomics Platform"/>
            <consortium name="The Broad Institute Genome Sequencing Center for Infectious Disease"/>
            <person name="Wu L."/>
            <person name="Ma J."/>
        </authorList>
    </citation>
    <scope>NUCLEOTIDE SEQUENCE [LARGE SCALE GENOMIC DNA]</scope>
    <source>
        <strain evidence="3">JCM 17986</strain>
    </source>
</reference>
<dbReference type="InterPro" id="IPR049874">
    <property type="entry name" value="ROK_cs"/>
</dbReference>
<sequence>MVRDGAGIAEADAMRVTTRPQNAHQTRLLELLRDGGPRSRAELGDLVHMSRSKVAVELDRLAELGLIQNAGLAASRGGRRSGIVSLSPSLRFVGIDIGATSIAVAVTDGELRVLGKLQEPCDVRQGPDAVLGLALTLVAKLRDQGLLPQIHGVGLGVPGPVSFREGVPVVPPIMPGWDRYPVREALGRELGCPVQVDNDVNIMAVGEQHAGSARSVDDFLFIKIGTGIGCGIVVDGSVYRGASGSAGDIGHIRVAASGPTCACGNVGCLEAFFSGAALKRHATSAARSGQSPYLAARLAEAGKVRVEDVAQAMMAGDAAAMRLVRAGGERVGQVLASLVSFFNPGLIVLGGSVPSLLGHPLLAEIRSVVYRQSLPLATGNLPIVLSELSDSAGVIGATRGISDHVFSAP</sequence>
<name>A0ABP9H731_9ACTN</name>
<organism evidence="2 3">
    <name type="scientific">Yinghuangia aomiensis</name>
    <dbReference type="NCBI Taxonomy" id="676205"/>
    <lineage>
        <taxon>Bacteria</taxon>
        <taxon>Bacillati</taxon>
        <taxon>Actinomycetota</taxon>
        <taxon>Actinomycetes</taxon>
        <taxon>Kitasatosporales</taxon>
        <taxon>Streptomycetaceae</taxon>
        <taxon>Yinghuangia</taxon>
    </lineage>
</organism>
<evidence type="ECO:0000313" key="2">
    <source>
        <dbReference type="EMBL" id="GAA4962670.1"/>
    </source>
</evidence>
<comment type="caution">
    <text evidence="2">The sequence shown here is derived from an EMBL/GenBank/DDBJ whole genome shotgun (WGS) entry which is preliminary data.</text>
</comment>
<dbReference type="InterPro" id="IPR000600">
    <property type="entry name" value="ROK"/>
</dbReference>
<dbReference type="CDD" id="cd23763">
    <property type="entry name" value="ASKHA_ATPase_ROK"/>
    <property type="match status" value="1"/>
</dbReference>
<dbReference type="Gene3D" id="1.10.10.10">
    <property type="entry name" value="Winged helix-like DNA-binding domain superfamily/Winged helix DNA-binding domain"/>
    <property type="match status" value="1"/>
</dbReference>
<dbReference type="SUPFAM" id="SSF46785">
    <property type="entry name" value="Winged helix' DNA-binding domain"/>
    <property type="match status" value="1"/>
</dbReference>
<dbReference type="SUPFAM" id="SSF53067">
    <property type="entry name" value="Actin-like ATPase domain"/>
    <property type="match status" value="1"/>
</dbReference>
<comment type="similarity">
    <text evidence="1">Belongs to the ROK (NagC/XylR) family.</text>
</comment>
<evidence type="ECO:0000256" key="1">
    <source>
        <dbReference type="ARBA" id="ARBA00006479"/>
    </source>
</evidence>
<dbReference type="Pfam" id="PF00480">
    <property type="entry name" value="ROK"/>
    <property type="match status" value="1"/>
</dbReference>